<evidence type="ECO:0000313" key="2">
    <source>
        <dbReference type="Proteomes" id="UP000821865"/>
    </source>
</evidence>
<dbReference type="Proteomes" id="UP000821865">
    <property type="component" value="Chromosome 6"/>
</dbReference>
<keyword evidence="2" id="KW-1185">Reference proteome</keyword>
<gene>
    <name evidence="1" type="ORF">HPB49_010372</name>
</gene>
<evidence type="ECO:0000313" key="1">
    <source>
        <dbReference type="EMBL" id="KAH7945385.1"/>
    </source>
</evidence>
<name>A0ACB8CKL3_DERSI</name>
<sequence length="307" mass="35353">MDETPSDTAAYREPGRGNPFIEPEISDFWTTLVRDITERQAWRVKAFDDNSERLLDAYSEDVRHYPLPEERIRMKHRRNAALKLRADPERWSRLVLAGLRELAADTPGPATAAIGRSGLLYAFRDFATHIRYFRITRGLMEAAGVAVPLTANASSSVHDVDKLDPVMLAGYCERWEDVRDTALWHACLEYHYAINTHHQQNELWHMEESETKEEQCCRALPELLCDKASRKLQKDLNGVVSPTMWSVETQFYLGMPDKWFDRALEMAASLASCRKIHQDRHFTRLTQHLGCATHVLLLLALFFRVAI</sequence>
<comment type="caution">
    <text evidence="1">The sequence shown here is derived from an EMBL/GenBank/DDBJ whole genome shotgun (WGS) entry which is preliminary data.</text>
</comment>
<reference evidence="1" key="1">
    <citation type="submission" date="2020-05" db="EMBL/GenBank/DDBJ databases">
        <title>Large-scale comparative analyses of tick genomes elucidate their genetic diversity and vector capacities.</title>
        <authorList>
            <person name="Jia N."/>
            <person name="Wang J."/>
            <person name="Shi W."/>
            <person name="Du L."/>
            <person name="Sun Y."/>
            <person name="Zhan W."/>
            <person name="Jiang J."/>
            <person name="Wang Q."/>
            <person name="Zhang B."/>
            <person name="Ji P."/>
            <person name="Sakyi L.B."/>
            <person name="Cui X."/>
            <person name="Yuan T."/>
            <person name="Jiang B."/>
            <person name="Yang W."/>
            <person name="Lam T.T.-Y."/>
            <person name="Chang Q."/>
            <person name="Ding S."/>
            <person name="Wang X."/>
            <person name="Zhu J."/>
            <person name="Ruan X."/>
            <person name="Zhao L."/>
            <person name="Wei J."/>
            <person name="Que T."/>
            <person name="Du C."/>
            <person name="Cheng J."/>
            <person name="Dai P."/>
            <person name="Han X."/>
            <person name="Huang E."/>
            <person name="Gao Y."/>
            <person name="Liu J."/>
            <person name="Shao H."/>
            <person name="Ye R."/>
            <person name="Li L."/>
            <person name="Wei W."/>
            <person name="Wang X."/>
            <person name="Wang C."/>
            <person name="Yang T."/>
            <person name="Huo Q."/>
            <person name="Li W."/>
            <person name="Guo W."/>
            <person name="Chen H."/>
            <person name="Zhou L."/>
            <person name="Ni X."/>
            <person name="Tian J."/>
            <person name="Zhou Y."/>
            <person name="Sheng Y."/>
            <person name="Liu T."/>
            <person name="Pan Y."/>
            <person name="Xia L."/>
            <person name="Li J."/>
            <person name="Zhao F."/>
            <person name="Cao W."/>
        </authorList>
    </citation>
    <scope>NUCLEOTIDE SEQUENCE</scope>
    <source>
        <strain evidence="1">Dsil-2018</strain>
    </source>
</reference>
<proteinExistence type="predicted"/>
<dbReference type="EMBL" id="CM023475">
    <property type="protein sequence ID" value="KAH7945385.1"/>
    <property type="molecule type" value="Genomic_DNA"/>
</dbReference>
<organism evidence="1 2">
    <name type="scientific">Dermacentor silvarum</name>
    <name type="common">Tick</name>
    <dbReference type="NCBI Taxonomy" id="543639"/>
    <lineage>
        <taxon>Eukaryota</taxon>
        <taxon>Metazoa</taxon>
        <taxon>Ecdysozoa</taxon>
        <taxon>Arthropoda</taxon>
        <taxon>Chelicerata</taxon>
        <taxon>Arachnida</taxon>
        <taxon>Acari</taxon>
        <taxon>Parasitiformes</taxon>
        <taxon>Ixodida</taxon>
        <taxon>Ixodoidea</taxon>
        <taxon>Ixodidae</taxon>
        <taxon>Rhipicephalinae</taxon>
        <taxon>Dermacentor</taxon>
    </lineage>
</organism>
<accession>A0ACB8CKL3</accession>
<protein>
    <submittedName>
        <fullName evidence="1">Uncharacterized protein</fullName>
    </submittedName>
</protein>